<keyword evidence="3" id="KW-1185">Reference proteome</keyword>
<protein>
    <submittedName>
        <fullName evidence="2">Uncharacterized protein</fullName>
    </submittedName>
</protein>
<evidence type="ECO:0000256" key="1">
    <source>
        <dbReference type="SAM" id="MobiDB-lite"/>
    </source>
</evidence>
<gene>
    <name evidence="2" type="ORF">DEA37_0014530</name>
</gene>
<reference evidence="2 3" key="1">
    <citation type="journal article" date="2019" name="Gigascience">
        <title>Whole-genome sequence of the oriental lung fluke Paragonimus westermani.</title>
        <authorList>
            <person name="Oey H."/>
            <person name="Zakrzewski M."/>
            <person name="Narain K."/>
            <person name="Devi K.R."/>
            <person name="Agatsuma T."/>
            <person name="Nawaratna S."/>
            <person name="Gobert G.N."/>
            <person name="Jones M.K."/>
            <person name="Ragan M.A."/>
            <person name="McManus D.P."/>
            <person name="Krause L."/>
        </authorList>
    </citation>
    <scope>NUCLEOTIDE SEQUENCE [LARGE SCALE GENOMIC DNA]</scope>
    <source>
        <strain evidence="2 3">IND2009</strain>
    </source>
</reference>
<feature type="compositionally biased region" description="Polar residues" evidence="1">
    <location>
        <begin position="119"/>
        <end position="129"/>
    </location>
</feature>
<dbReference type="Proteomes" id="UP000324629">
    <property type="component" value="Unassembled WGS sequence"/>
</dbReference>
<feature type="region of interest" description="Disordered" evidence="1">
    <location>
        <begin position="110"/>
        <end position="156"/>
    </location>
</feature>
<organism evidence="2 3">
    <name type="scientific">Paragonimus westermani</name>
    <dbReference type="NCBI Taxonomy" id="34504"/>
    <lineage>
        <taxon>Eukaryota</taxon>
        <taxon>Metazoa</taxon>
        <taxon>Spiralia</taxon>
        <taxon>Lophotrochozoa</taxon>
        <taxon>Platyhelminthes</taxon>
        <taxon>Trematoda</taxon>
        <taxon>Digenea</taxon>
        <taxon>Plagiorchiida</taxon>
        <taxon>Troglotremata</taxon>
        <taxon>Troglotrematidae</taxon>
        <taxon>Paragonimus</taxon>
    </lineage>
</organism>
<evidence type="ECO:0000313" key="3">
    <source>
        <dbReference type="Proteomes" id="UP000324629"/>
    </source>
</evidence>
<sequence>MLLVIGFLEVLELLMGLKKGNHFFKHSHKISFSRVSRLRDMFQTGIIRPIEEIDADPSFQDPSVVNWSGDHARFLRSFPGSPPLSALRAHRNTSATHGQSTAFKSNTNVPVTRIRPGCTSPSDGSSQTPPARPPKPRHLSLESISPCKSPKPTTPEAAVSLKAPNQLLENGACHLNEEKTTSKRSMDFTVCSAKVAIEETKPSTTWKLTNHEDSCAFKQSTAAVTKSSASASPPTHDDQSHVGLLSTPVYSKPQLVESNTCAPCGQSTRAQSPVLTSVAQNETNAPEYPCGPPVLPPGLSSWQCYPALNQITSSTNDNPDYQDFVVQSDAFRVSPNHGSKSNAIDDSFPTLQHAEPIAVATPDEDEESEEEEVAHYLSPIVPTLNAPAGLKVVSVDGQGVHILEDGNFFYSIPGLPSHSESPTDLSFLESRPHNAVDHSEDHSSLEPCPNTSAISELNRSAEVTLPDSSTDSISKRVRFSTEPIMVSCLSPSLSLCVC</sequence>
<evidence type="ECO:0000313" key="2">
    <source>
        <dbReference type="EMBL" id="KAA3673275.1"/>
    </source>
</evidence>
<name>A0A5J4NCR5_9TREM</name>
<accession>A0A5J4NCR5</accession>
<proteinExistence type="predicted"/>
<comment type="caution">
    <text evidence="2">The sequence shown here is derived from an EMBL/GenBank/DDBJ whole genome shotgun (WGS) entry which is preliminary data.</text>
</comment>
<dbReference type="AlphaFoldDB" id="A0A5J4NCR5"/>
<dbReference type="EMBL" id="QNGE01004060">
    <property type="protein sequence ID" value="KAA3673275.1"/>
    <property type="molecule type" value="Genomic_DNA"/>
</dbReference>